<keyword evidence="2" id="KW-1185">Reference proteome</keyword>
<gene>
    <name evidence="1" type="ORF">QE404_000402</name>
</gene>
<evidence type="ECO:0000313" key="1">
    <source>
        <dbReference type="EMBL" id="MDQ1095255.1"/>
    </source>
</evidence>
<evidence type="ECO:0008006" key="3">
    <source>
        <dbReference type="Google" id="ProtNLM"/>
    </source>
</evidence>
<proteinExistence type="predicted"/>
<name>A0ABU0TG69_9FLAO</name>
<protein>
    <recommendedName>
        <fullName evidence="3">Transposase</fullName>
    </recommendedName>
</protein>
<sequence>MSHPNYKKIYTDMITIKHPDKLEACSDILQKSKLNTFDVINLQKKIFGSENASIGQFNQRHKSYDKSTIIKILDYQRKNSLNNSELAIHFRLSRNTVAKWKKLFL</sequence>
<dbReference type="EMBL" id="JAUTAL010000001">
    <property type="protein sequence ID" value="MDQ1095255.1"/>
    <property type="molecule type" value="Genomic_DNA"/>
</dbReference>
<reference evidence="1 2" key="1">
    <citation type="submission" date="2023-07" db="EMBL/GenBank/DDBJ databases">
        <title>Functional and genomic diversity of the sorghum phyllosphere microbiome.</title>
        <authorList>
            <person name="Shade A."/>
        </authorList>
    </citation>
    <scope>NUCLEOTIDE SEQUENCE [LARGE SCALE GENOMIC DNA]</scope>
    <source>
        <strain evidence="1 2">SORGH_AS_1064</strain>
    </source>
</reference>
<dbReference type="InterPro" id="IPR010921">
    <property type="entry name" value="Trp_repressor/repl_initiator"/>
</dbReference>
<accession>A0ABU0TG69</accession>
<evidence type="ECO:0000313" key="2">
    <source>
        <dbReference type="Proteomes" id="UP001225072"/>
    </source>
</evidence>
<comment type="caution">
    <text evidence="1">The sequence shown here is derived from an EMBL/GenBank/DDBJ whole genome shotgun (WGS) entry which is preliminary data.</text>
</comment>
<dbReference type="SUPFAM" id="SSF48295">
    <property type="entry name" value="TrpR-like"/>
    <property type="match status" value="1"/>
</dbReference>
<organism evidence="1 2">
    <name type="scientific">Chryseobacterium camelliae</name>
    <dbReference type="NCBI Taxonomy" id="1265445"/>
    <lineage>
        <taxon>Bacteria</taxon>
        <taxon>Pseudomonadati</taxon>
        <taxon>Bacteroidota</taxon>
        <taxon>Flavobacteriia</taxon>
        <taxon>Flavobacteriales</taxon>
        <taxon>Weeksellaceae</taxon>
        <taxon>Chryseobacterium group</taxon>
        <taxon>Chryseobacterium</taxon>
    </lineage>
</organism>
<dbReference type="Proteomes" id="UP001225072">
    <property type="component" value="Unassembled WGS sequence"/>
</dbReference>